<sequence length="211" mass="22664">MAGEVEKTRRGGAAIRLWRSGTPRALNTFSRLAPRPHARNAERLRTTYPGMAPDEIAESLVADASRVSAAVGAVAGFCALAPLPLGAPIAAFGHSTAASALRVRLTAELHEVYGLPNPSPVNAGTTGYVAQWAARDEQQPDLVVRTVPAVAWAVVRTLPRSIRKRLTSPRTLLASTAVAAGLRSGRRTRKYGESLRRDLRKDPSARLDWTD</sequence>
<proteinExistence type="predicted"/>
<reference evidence="2" key="1">
    <citation type="submission" date="2021-04" db="EMBL/GenBank/DDBJ databases">
        <title>Genome based classification of Actinospica acidithermotolerans sp. nov., an actinobacterium isolated from an Indonesian hot spring.</title>
        <authorList>
            <person name="Kusuma A.B."/>
            <person name="Putra K.E."/>
            <person name="Nafisah S."/>
            <person name="Loh J."/>
            <person name="Nouioui I."/>
            <person name="Goodfellow M."/>
        </authorList>
    </citation>
    <scope>NUCLEOTIDE SEQUENCE</scope>
    <source>
        <strain evidence="2">MGRD01-02</strain>
    </source>
</reference>
<keyword evidence="3" id="KW-1185">Reference proteome</keyword>
<feature type="region of interest" description="Disordered" evidence="1">
    <location>
        <begin position="192"/>
        <end position="211"/>
    </location>
</feature>
<organism evidence="2 3">
    <name type="scientific">Actinospica acidithermotolerans</name>
    <dbReference type="NCBI Taxonomy" id="2828514"/>
    <lineage>
        <taxon>Bacteria</taxon>
        <taxon>Bacillati</taxon>
        <taxon>Actinomycetota</taxon>
        <taxon>Actinomycetes</taxon>
        <taxon>Catenulisporales</taxon>
        <taxon>Actinospicaceae</taxon>
        <taxon>Actinospica</taxon>
    </lineage>
</organism>
<evidence type="ECO:0000313" key="3">
    <source>
        <dbReference type="Proteomes" id="UP000676325"/>
    </source>
</evidence>
<comment type="caution">
    <text evidence="2">The sequence shown here is derived from an EMBL/GenBank/DDBJ whole genome shotgun (WGS) entry which is preliminary data.</text>
</comment>
<dbReference type="RefSeq" id="WP_212519141.1">
    <property type="nucleotide sequence ID" value="NZ_JAGSOH010000047.1"/>
</dbReference>
<evidence type="ECO:0000256" key="1">
    <source>
        <dbReference type="SAM" id="MobiDB-lite"/>
    </source>
</evidence>
<evidence type="ECO:0000313" key="2">
    <source>
        <dbReference type="EMBL" id="MBR7828000.1"/>
    </source>
</evidence>
<dbReference type="Proteomes" id="UP000676325">
    <property type="component" value="Unassembled WGS sequence"/>
</dbReference>
<accession>A0A941IH07</accession>
<name>A0A941IH07_9ACTN</name>
<gene>
    <name evidence="2" type="ORF">KDK95_16915</name>
</gene>
<protein>
    <submittedName>
        <fullName evidence="2">Uncharacterized protein</fullName>
    </submittedName>
</protein>
<dbReference type="AlphaFoldDB" id="A0A941IH07"/>
<dbReference type="EMBL" id="JAGSOH010000047">
    <property type="protein sequence ID" value="MBR7828000.1"/>
    <property type="molecule type" value="Genomic_DNA"/>
</dbReference>